<dbReference type="EMBL" id="CAJFCW020000003">
    <property type="protein sequence ID" value="CAG9105548.1"/>
    <property type="molecule type" value="Genomic_DNA"/>
</dbReference>
<comment type="similarity">
    <text evidence="2">Belongs to the IFT56 family.</text>
</comment>
<organism evidence="8 9">
    <name type="scientific">Bursaphelenchus okinawaensis</name>
    <dbReference type="NCBI Taxonomy" id="465554"/>
    <lineage>
        <taxon>Eukaryota</taxon>
        <taxon>Metazoa</taxon>
        <taxon>Ecdysozoa</taxon>
        <taxon>Nematoda</taxon>
        <taxon>Chromadorea</taxon>
        <taxon>Rhabditida</taxon>
        <taxon>Tylenchina</taxon>
        <taxon>Tylenchomorpha</taxon>
        <taxon>Aphelenchoidea</taxon>
        <taxon>Aphelenchoididae</taxon>
        <taxon>Bursaphelenchus</taxon>
    </lineage>
</organism>
<keyword evidence="4" id="KW-0677">Repeat</keyword>
<feature type="repeat" description="TPR" evidence="7">
    <location>
        <begin position="180"/>
        <end position="213"/>
    </location>
</feature>
<dbReference type="GO" id="GO:0035735">
    <property type="term" value="P:intraciliary transport involved in cilium assembly"/>
    <property type="evidence" value="ECO:0007669"/>
    <property type="project" value="TreeGrafter"/>
</dbReference>
<protein>
    <recommendedName>
        <fullName evidence="3">Intraflagellar transport protein 56</fullName>
    </recommendedName>
</protein>
<dbReference type="EMBL" id="CAJFDH010000003">
    <property type="protein sequence ID" value="CAD5216238.1"/>
    <property type="molecule type" value="Genomic_DNA"/>
</dbReference>
<dbReference type="OrthoDB" id="95390at2759"/>
<evidence type="ECO:0000256" key="5">
    <source>
        <dbReference type="ARBA" id="ARBA00022803"/>
    </source>
</evidence>
<dbReference type="Proteomes" id="UP000614601">
    <property type="component" value="Unassembled WGS sequence"/>
</dbReference>
<evidence type="ECO:0000256" key="1">
    <source>
        <dbReference type="ARBA" id="ARBA00004138"/>
    </source>
</evidence>
<reference evidence="8" key="1">
    <citation type="submission" date="2020-09" db="EMBL/GenBank/DDBJ databases">
        <authorList>
            <person name="Kikuchi T."/>
        </authorList>
    </citation>
    <scope>NUCLEOTIDE SEQUENCE</scope>
    <source>
        <strain evidence="8">SH1</strain>
    </source>
</reference>
<keyword evidence="9" id="KW-1185">Reference proteome</keyword>
<evidence type="ECO:0000256" key="4">
    <source>
        <dbReference type="ARBA" id="ARBA00022737"/>
    </source>
</evidence>
<dbReference type="SUPFAM" id="SSF48452">
    <property type="entry name" value="TPR-like"/>
    <property type="match status" value="3"/>
</dbReference>
<evidence type="ECO:0000256" key="2">
    <source>
        <dbReference type="ARBA" id="ARBA00007834"/>
    </source>
</evidence>
<name>A0A811KKE4_9BILA</name>
<comment type="caution">
    <text evidence="8">The sequence shown here is derived from an EMBL/GenBank/DDBJ whole genome shotgun (WGS) entry which is preliminary data.</text>
</comment>
<gene>
    <name evidence="8" type="ORF">BOKJ2_LOCUS6493</name>
</gene>
<dbReference type="Gene3D" id="1.25.40.10">
    <property type="entry name" value="Tetratricopeptide repeat domain"/>
    <property type="match status" value="3"/>
</dbReference>
<keyword evidence="6" id="KW-0966">Cell projection</keyword>
<proteinExistence type="inferred from homology"/>
<dbReference type="PANTHER" id="PTHR14781:SF0">
    <property type="entry name" value="INTRAFLAGELLAR TRANSPORT PROTEIN 56"/>
    <property type="match status" value="1"/>
</dbReference>
<accession>A0A811KKE4</accession>
<dbReference type="GO" id="GO:0120170">
    <property type="term" value="F:intraciliary transport particle B binding"/>
    <property type="evidence" value="ECO:0007669"/>
    <property type="project" value="TreeGrafter"/>
</dbReference>
<evidence type="ECO:0000256" key="7">
    <source>
        <dbReference type="PROSITE-ProRule" id="PRU00339"/>
    </source>
</evidence>
<dbReference type="Proteomes" id="UP000783686">
    <property type="component" value="Unassembled WGS sequence"/>
</dbReference>
<dbReference type="GO" id="GO:0035720">
    <property type="term" value="P:intraciliary anterograde transport"/>
    <property type="evidence" value="ECO:0007669"/>
    <property type="project" value="TreeGrafter"/>
</dbReference>
<dbReference type="Pfam" id="PF13432">
    <property type="entry name" value="TPR_16"/>
    <property type="match status" value="1"/>
</dbReference>
<dbReference type="GO" id="GO:0097546">
    <property type="term" value="C:ciliary base"/>
    <property type="evidence" value="ECO:0007669"/>
    <property type="project" value="TreeGrafter"/>
</dbReference>
<evidence type="ECO:0000256" key="6">
    <source>
        <dbReference type="ARBA" id="ARBA00023273"/>
    </source>
</evidence>
<comment type="subcellular location">
    <subcellularLocation>
        <location evidence="1">Cell projection</location>
        <location evidence="1">Cilium</location>
    </subcellularLocation>
</comment>
<dbReference type="PROSITE" id="PS50005">
    <property type="entry name" value="TPR"/>
    <property type="match status" value="1"/>
</dbReference>
<evidence type="ECO:0000313" key="9">
    <source>
        <dbReference type="Proteomes" id="UP000614601"/>
    </source>
</evidence>
<dbReference type="GO" id="GO:0030992">
    <property type="term" value="C:intraciliary transport particle B"/>
    <property type="evidence" value="ECO:0007669"/>
    <property type="project" value="TreeGrafter"/>
</dbReference>
<dbReference type="InterPro" id="IPR011990">
    <property type="entry name" value="TPR-like_helical_dom_sf"/>
</dbReference>
<dbReference type="InterPro" id="IPR019734">
    <property type="entry name" value="TPR_rpt"/>
</dbReference>
<keyword evidence="5 7" id="KW-0802">TPR repeat</keyword>
<dbReference type="InterPro" id="IPR030511">
    <property type="entry name" value="TTC26"/>
</dbReference>
<dbReference type="GO" id="GO:0036064">
    <property type="term" value="C:ciliary basal body"/>
    <property type="evidence" value="ECO:0007669"/>
    <property type="project" value="TreeGrafter"/>
</dbReference>
<dbReference type="AlphaFoldDB" id="A0A811KKE4"/>
<evidence type="ECO:0000313" key="8">
    <source>
        <dbReference type="EMBL" id="CAD5216238.1"/>
    </source>
</evidence>
<dbReference type="PANTHER" id="PTHR14781">
    <property type="entry name" value="INTRAFLAGELLAR TRANSPORT PROTEIN 56"/>
    <property type="match status" value="1"/>
</dbReference>
<evidence type="ECO:0000256" key="3">
    <source>
        <dbReference type="ARBA" id="ARBA00019387"/>
    </source>
</evidence>
<sequence length="552" mass="63338">MLISRKKPTFKKNAEKKKIEAPELEKFLDSKDYSGAISLLEHKRKTTEIFSTEDSLWLGYCAYHAGDFKKSAAAYSFVLSQSDAPSEAYVYLGCSFFFLAMYEDARQCAERAPKGPLQNRLLFHLAHKLKDEKKLMLHHSQLKSSTEDRICLAAMHYLREHYKEAIDEYKALLKEDLTFMALHVYLGLCYYKLDYYDVSIEVVDKYLAVHPDSPIAVNLKACNHYRLYNARAADTELKKLKNITASELQFGKDVIVHNTVVFRNGDGALQVLPALVDVVPEARLNLCIYYLKKNNIDAAFEMMENKDTFGQNSLLRAITYTMKGYEERNKEMLESAARLFKDFGDTESDCDTIAGRQSMASAEFLWRQFDQALIYLRSIKNFFESDELFHYNYGQALAQSGEYVEAEQVLETLKDPEYIHDICYLLCLARSYIKNGKSEKAWDLCKSGENTHDIVRLLHLVANDCYIAESYYYSLKAFDHLHGIDIAVNDNKIISAKKGAFIGVVKMFSCGRVTLENLRESLRILEKSREIPSVVNCIQTTKTWLNEVGVII</sequence>